<dbReference type="Gramene" id="KRH61994">
    <property type="protein sequence ID" value="KRH61994"/>
    <property type="gene ID" value="GLYMA_04G079000"/>
</dbReference>
<accession>A0A0R0K5N4</accession>
<dbReference type="EMBL" id="CM000837">
    <property type="protein sequence ID" value="KRH61994.1"/>
    <property type="molecule type" value="Genomic_DNA"/>
</dbReference>
<dbReference type="AlphaFoldDB" id="A0A0R0K5N4"/>
<evidence type="ECO:0000313" key="2">
    <source>
        <dbReference type="EMBL" id="KRH61994.1"/>
    </source>
</evidence>
<name>A0A0R0K5N4_SOYBN</name>
<organism evidence="2">
    <name type="scientific">Glycine max</name>
    <name type="common">Soybean</name>
    <name type="synonym">Glycine hispida</name>
    <dbReference type="NCBI Taxonomy" id="3847"/>
    <lineage>
        <taxon>Eukaryota</taxon>
        <taxon>Viridiplantae</taxon>
        <taxon>Streptophyta</taxon>
        <taxon>Embryophyta</taxon>
        <taxon>Tracheophyta</taxon>
        <taxon>Spermatophyta</taxon>
        <taxon>Magnoliopsida</taxon>
        <taxon>eudicotyledons</taxon>
        <taxon>Gunneridae</taxon>
        <taxon>Pentapetalae</taxon>
        <taxon>rosids</taxon>
        <taxon>fabids</taxon>
        <taxon>Fabales</taxon>
        <taxon>Fabaceae</taxon>
        <taxon>Papilionoideae</taxon>
        <taxon>50 kb inversion clade</taxon>
        <taxon>NPAAA clade</taxon>
        <taxon>indigoferoid/millettioid clade</taxon>
        <taxon>Phaseoleae</taxon>
        <taxon>Glycine</taxon>
        <taxon>Glycine subgen. Soja</taxon>
    </lineage>
</organism>
<feature type="transmembrane region" description="Helical" evidence="1">
    <location>
        <begin position="40"/>
        <end position="60"/>
    </location>
</feature>
<reference evidence="2 3" key="1">
    <citation type="journal article" date="2010" name="Nature">
        <title>Genome sequence of the palaeopolyploid soybean.</title>
        <authorList>
            <person name="Schmutz J."/>
            <person name="Cannon S.B."/>
            <person name="Schlueter J."/>
            <person name="Ma J."/>
            <person name="Mitros T."/>
            <person name="Nelson W."/>
            <person name="Hyten D.L."/>
            <person name="Song Q."/>
            <person name="Thelen J.J."/>
            <person name="Cheng J."/>
            <person name="Xu D."/>
            <person name="Hellsten U."/>
            <person name="May G.D."/>
            <person name="Yu Y."/>
            <person name="Sakurai T."/>
            <person name="Umezawa T."/>
            <person name="Bhattacharyya M.K."/>
            <person name="Sandhu D."/>
            <person name="Valliyodan B."/>
            <person name="Lindquist E."/>
            <person name="Peto M."/>
            <person name="Grant D."/>
            <person name="Shu S."/>
            <person name="Goodstein D."/>
            <person name="Barry K."/>
            <person name="Futrell-Griggs M."/>
            <person name="Abernathy B."/>
            <person name="Du J."/>
            <person name="Tian Z."/>
            <person name="Zhu L."/>
            <person name="Gill N."/>
            <person name="Joshi T."/>
            <person name="Libault M."/>
            <person name="Sethuraman A."/>
            <person name="Zhang X.-C."/>
            <person name="Shinozaki K."/>
            <person name="Nguyen H.T."/>
            <person name="Wing R.A."/>
            <person name="Cregan P."/>
            <person name="Specht J."/>
            <person name="Grimwood J."/>
            <person name="Rokhsar D."/>
            <person name="Stacey G."/>
            <person name="Shoemaker R.C."/>
            <person name="Jackson S.A."/>
        </authorList>
    </citation>
    <scope>NUCLEOTIDE SEQUENCE [LARGE SCALE GENOMIC DNA]</scope>
    <source>
        <strain evidence="3">cv. Williams 82</strain>
        <tissue evidence="2">Callus</tissue>
    </source>
</reference>
<dbReference type="InParanoid" id="A0A0R0K5N4"/>
<dbReference type="EnsemblPlants" id="KRH61994">
    <property type="protein sequence ID" value="KRH61994"/>
    <property type="gene ID" value="GLYMA_04G079000"/>
</dbReference>
<evidence type="ECO:0000256" key="1">
    <source>
        <dbReference type="SAM" id="Phobius"/>
    </source>
</evidence>
<evidence type="ECO:0000313" key="4">
    <source>
        <dbReference type="Proteomes" id="UP000008827"/>
    </source>
</evidence>
<evidence type="ECO:0000313" key="3">
    <source>
        <dbReference type="EnsemblPlants" id="KRH61994"/>
    </source>
</evidence>
<sequence length="107" mass="12378">MITRRSISTCQNVINSFRHISGQTFSGLHVCLSILYHPGLFLLNVLACLSPDIFLIFYFIMLDTLLFIFLHYFFGAPFVSLLLLSFSTFSLRSLSLRRFLVRTLFLC</sequence>
<protein>
    <submittedName>
        <fullName evidence="2 3">Uncharacterized protein</fullName>
    </submittedName>
</protein>
<keyword evidence="4" id="KW-1185">Reference proteome</keyword>
<keyword evidence="1" id="KW-0812">Transmembrane</keyword>
<gene>
    <name evidence="2" type="ORF">GLYMA_04G079000</name>
</gene>
<keyword evidence="1" id="KW-1133">Transmembrane helix</keyword>
<dbReference type="Proteomes" id="UP000008827">
    <property type="component" value="Chromosome 4"/>
</dbReference>
<proteinExistence type="predicted"/>
<reference evidence="3" key="2">
    <citation type="submission" date="2018-02" db="UniProtKB">
        <authorList>
            <consortium name="EnsemblPlants"/>
        </authorList>
    </citation>
    <scope>IDENTIFICATION</scope>
    <source>
        <strain evidence="3">Williams 82</strain>
    </source>
</reference>
<reference evidence="2" key="3">
    <citation type="submission" date="2018-07" db="EMBL/GenBank/DDBJ databases">
        <title>WGS assembly of Glycine max.</title>
        <authorList>
            <person name="Schmutz J."/>
            <person name="Cannon S."/>
            <person name="Schlueter J."/>
            <person name="Ma J."/>
            <person name="Mitros T."/>
            <person name="Nelson W."/>
            <person name="Hyten D."/>
            <person name="Song Q."/>
            <person name="Thelen J."/>
            <person name="Cheng J."/>
            <person name="Xu D."/>
            <person name="Hellsten U."/>
            <person name="May G."/>
            <person name="Yu Y."/>
            <person name="Sakurai T."/>
            <person name="Umezawa T."/>
            <person name="Bhattacharyya M."/>
            <person name="Sandhu D."/>
            <person name="Valliyodan B."/>
            <person name="Lindquist E."/>
            <person name="Peto M."/>
            <person name="Grant D."/>
            <person name="Shu S."/>
            <person name="Goodstein D."/>
            <person name="Barry K."/>
            <person name="Futrell-Griggs M."/>
            <person name="Abernathy B."/>
            <person name="Du J."/>
            <person name="Tian Z."/>
            <person name="Zhu L."/>
            <person name="Gill N."/>
            <person name="Joshi T."/>
            <person name="Libault M."/>
            <person name="Sethuraman A."/>
            <person name="Zhang X."/>
            <person name="Shinozaki K."/>
            <person name="Nguyen H."/>
            <person name="Wing R."/>
            <person name="Cregan P."/>
            <person name="Specht J."/>
            <person name="Grimwood J."/>
            <person name="Rokhsar D."/>
            <person name="Stacey G."/>
            <person name="Shoemaker R."/>
            <person name="Jackson S."/>
        </authorList>
    </citation>
    <scope>NUCLEOTIDE SEQUENCE</scope>
    <source>
        <tissue evidence="2">Callus</tissue>
    </source>
</reference>
<keyword evidence="1" id="KW-0472">Membrane</keyword>
<feature type="transmembrane region" description="Helical" evidence="1">
    <location>
        <begin position="66"/>
        <end position="89"/>
    </location>
</feature>